<keyword evidence="2 3" id="KW-0694">RNA-binding</keyword>
<dbReference type="PANTHER" id="PTHR48032:SF6">
    <property type="entry name" value="RNA-BINDING (RRM_RBD_RNP MOTIFS) FAMILY PROTEIN"/>
    <property type="match status" value="1"/>
</dbReference>
<evidence type="ECO:0000256" key="2">
    <source>
        <dbReference type="ARBA" id="ARBA00022884"/>
    </source>
</evidence>
<organism evidence="6 7">
    <name type="scientific">Thelohanellus kitauei</name>
    <name type="common">Myxosporean</name>
    <dbReference type="NCBI Taxonomy" id="669202"/>
    <lineage>
        <taxon>Eukaryota</taxon>
        <taxon>Metazoa</taxon>
        <taxon>Cnidaria</taxon>
        <taxon>Myxozoa</taxon>
        <taxon>Myxosporea</taxon>
        <taxon>Bivalvulida</taxon>
        <taxon>Platysporina</taxon>
        <taxon>Myxobolidae</taxon>
        <taxon>Thelohanellus</taxon>
    </lineage>
</organism>
<keyword evidence="6" id="KW-0687">Ribonucleoprotein</keyword>
<dbReference type="Gene3D" id="3.30.70.330">
    <property type="match status" value="2"/>
</dbReference>
<dbReference type="EMBL" id="JWZT01003221">
    <property type="protein sequence ID" value="KII67352.1"/>
    <property type="molecule type" value="Genomic_DNA"/>
</dbReference>
<evidence type="ECO:0000313" key="6">
    <source>
        <dbReference type="EMBL" id="KII67352.1"/>
    </source>
</evidence>
<name>A0A0C2N0C1_THEKT</name>
<evidence type="ECO:0000256" key="1">
    <source>
        <dbReference type="ARBA" id="ARBA00022737"/>
    </source>
</evidence>
<dbReference type="AlphaFoldDB" id="A0A0C2N0C1"/>
<feature type="compositionally biased region" description="Low complexity" evidence="4">
    <location>
        <begin position="295"/>
        <end position="314"/>
    </location>
</feature>
<evidence type="ECO:0000256" key="3">
    <source>
        <dbReference type="PROSITE-ProRule" id="PRU00176"/>
    </source>
</evidence>
<dbReference type="GO" id="GO:0006417">
    <property type="term" value="P:regulation of translation"/>
    <property type="evidence" value="ECO:0007669"/>
    <property type="project" value="TreeGrafter"/>
</dbReference>
<protein>
    <submittedName>
        <fullName evidence="6">Heterogeneous nuclear ribonucleoprotein A1-like 2</fullName>
    </submittedName>
</protein>
<dbReference type="PANTHER" id="PTHR48032">
    <property type="entry name" value="RNA-BINDING PROTEIN MUSASHI HOMOLOG RBP6"/>
    <property type="match status" value="1"/>
</dbReference>
<dbReference type="PROSITE" id="PS50102">
    <property type="entry name" value="RRM"/>
    <property type="match status" value="2"/>
</dbReference>
<dbReference type="Proteomes" id="UP000031668">
    <property type="component" value="Unassembled WGS sequence"/>
</dbReference>
<evidence type="ECO:0000313" key="7">
    <source>
        <dbReference type="Proteomes" id="UP000031668"/>
    </source>
</evidence>
<feature type="domain" description="RRM" evidence="5">
    <location>
        <begin position="18"/>
        <end position="96"/>
    </location>
</feature>
<evidence type="ECO:0000256" key="4">
    <source>
        <dbReference type="SAM" id="MobiDB-lite"/>
    </source>
</evidence>
<dbReference type="InterPro" id="IPR035979">
    <property type="entry name" value="RBD_domain_sf"/>
</dbReference>
<dbReference type="InterPro" id="IPR000504">
    <property type="entry name" value="RRM_dom"/>
</dbReference>
<feature type="region of interest" description="Disordered" evidence="4">
    <location>
        <begin position="191"/>
        <end position="244"/>
    </location>
</feature>
<feature type="compositionally biased region" description="Low complexity" evidence="4">
    <location>
        <begin position="235"/>
        <end position="244"/>
    </location>
</feature>
<dbReference type="GO" id="GO:1990904">
    <property type="term" value="C:ribonucleoprotein complex"/>
    <property type="evidence" value="ECO:0007669"/>
    <property type="project" value="UniProtKB-KW"/>
</dbReference>
<feature type="region of interest" description="Disordered" evidence="4">
    <location>
        <begin position="275"/>
        <end position="314"/>
    </location>
</feature>
<gene>
    <name evidence="6" type="ORF">RF11_07660</name>
</gene>
<keyword evidence="1" id="KW-0677">Repeat</keyword>
<dbReference type="GO" id="GO:0003729">
    <property type="term" value="F:mRNA binding"/>
    <property type="evidence" value="ECO:0007669"/>
    <property type="project" value="TreeGrafter"/>
</dbReference>
<feature type="compositionally biased region" description="Pro residues" evidence="4">
    <location>
        <begin position="222"/>
        <end position="234"/>
    </location>
</feature>
<dbReference type="SMART" id="SM00360">
    <property type="entry name" value="RRM"/>
    <property type="match status" value="2"/>
</dbReference>
<sequence length="314" mass="35673">MATTTTPNTNAVPHDTLCKIFVGNVSKNTTEEEFKSYFEKFGQMRDIVLMKDNVNPTQNRGFGFVTPELAEITDRIVMEEKHSLNGRDLDVKRALPKEIDDPLLHIKTPRIFLGGLPHNITEEELTDFFNEKYGYMGTVKEVIIKKDRLTGKPRGFCFVSFDNPHVVDKMMAEIRYPIIKNKRCEIKKADAGIPITGAPPSQIPKYPGKSNPRPRPRENRPPNTPPLQAPPPVQSVPQPSYDYSSYPTSSAGMMAYPQSNAYYSYYQNQASLGAQYQNPASYPPPYAYGDQRGTRPPYQRPQNYQQGNNRTRPY</sequence>
<keyword evidence="7" id="KW-1185">Reference proteome</keyword>
<dbReference type="OrthoDB" id="1875751at2759"/>
<proteinExistence type="predicted"/>
<dbReference type="OMA" id="SAFTKHF"/>
<accession>A0A0C2N0C1</accession>
<dbReference type="InterPro" id="IPR012677">
    <property type="entry name" value="Nucleotide-bd_a/b_plait_sf"/>
</dbReference>
<comment type="caution">
    <text evidence="6">The sequence shown here is derived from an EMBL/GenBank/DDBJ whole genome shotgun (WGS) entry which is preliminary data.</text>
</comment>
<feature type="domain" description="RRM" evidence="5">
    <location>
        <begin position="109"/>
        <end position="191"/>
    </location>
</feature>
<dbReference type="Pfam" id="PF00076">
    <property type="entry name" value="RRM_1"/>
    <property type="match status" value="2"/>
</dbReference>
<evidence type="ECO:0000259" key="5">
    <source>
        <dbReference type="PROSITE" id="PS50102"/>
    </source>
</evidence>
<reference evidence="6 7" key="1">
    <citation type="journal article" date="2014" name="Genome Biol. Evol.">
        <title>The genome of the myxosporean Thelohanellus kitauei shows adaptations to nutrient acquisition within its fish host.</title>
        <authorList>
            <person name="Yang Y."/>
            <person name="Xiong J."/>
            <person name="Zhou Z."/>
            <person name="Huo F."/>
            <person name="Miao W."/>
            <person name="Ran C."/>
            <person name="Liu Y."/>
            <person name="Zhang J."/>
            <person name="Feng J."/>
            <person name="Wang M."/>
            <person name="Wang M."/>
            <person name="Wang L."/>
            <person name="Yao B."/>
        </authorList>
    </citation>
    <scope>NUCLEOTIDE SEQUENCE [LARGE SCALE GENOMIC DNA]</scope>
    <source>
        <strain evidence="6">Wuqing</strain>
    </source>
</reference>
<dbReference type="SUPFAM" id="SSF54928">
    <property type="entry name" value="RNA-binding domain, RBD"/>
    <property type="match status" value="2"/>
</dbReference>